<sequence>MSLPDLDSDGETDHVDALPKVASAKPGAGRLSWILGGTSVAVVIALLVVAIFVDQPRHTAAPTAAEARSALASAGDTGPVSVITADQTCLTWAPIGAGLVDVQTRVNWFDRDGSVSAAEWTPELRAMYATVSRAMGSVAVQTTRLVPATPHRVMREAYRQVVTHIQAFVNRIPEYQATDIFLARTVDGLIRAVSSICGAATSGAAAVRAPLTAGAPPPTQPVVTDVDVMALGADTTGVCVEWVPMSADLRQATSEWSATDLQLPAAEWPAAQQYAADAVAPVLSQYADESNRLGRRSGNAVVEDFAVLSAQYLRAFVQALPTYVPDDRHLLDAATNLTRVVEHSCGAVG</sequence>
<dbReference type="EMBL" id="AP027452">
    <property type="protein sequence ID" value="BDY26438.1"/>
    <property type="molecule type" value="Genomic_DNA"/>
</dbReference>
<keyword evidence="1" id="KW-1133">Transmembrane helix</keyword>
<keyword evidence="1" id="KW-0472">Membrane</keyword>
<evidence type="ECO:0000256" key="1">
    <source>
        <dbReference type="SAM" id="Phobius"/>
    </source>
</evidence>
<accession>A0AAI8TPQ5</accession>
<dbReference type="Proteomes" id="UP001241092">
    <property type="component" value="Chromosome"/>
</dbReference>
<evidence type="ECO:0000313" key="2">
    <source>
        <dbReference type="EMBL" id="BDY26438.1"/>
    </source>
</evidence>
<dbReference type="RefSeq" id="WP_286213188.1">
    <property type="nucleotide sequence ID" value="NZ_AP027452.1"/>
</dbReference>
<feature type="transmembrane region" description="Helical" evidence="1">
    <location>
        <begin position="33"/>
        <end position="53"/>
    </location>
</feature>
<reference evidence="2" key="1">
    <citation type="submission" date="2023-03" db="EMBL/GenBank/DDBJ databases">
        <title>Draft genome sequence of a Mycolicibacterium mageritense strain H4_3_1 isolated from a hybrid biological-inorganic system reactor.</title>
        <authorList>
            <person name="Feng X."/>
            <person name="Kazama D."/>
            <person name="Sato K."/>
            <person name="Kobayashi H."/>
        </authorList>
    </citation>
    <scope>NUCLEOTIDE SEQUENCE</scope>
    <source>
        <strain evidence="2">H4_3_1</strain>
    </source>
</reference>
<proteinExistence type="predicted"/>
<evidence type="ECO:0000313" key="3">
    <source>
        <dbReference type="Proteomes" id="UP001241092"/>
    </source>
</evidence>
<organism evidence="2 3">
    <name type="scientific">Mycolicibacterium mageritense</name>
    <name type="common">Mycobacterium mageritense</name>
    <dbReference type="NCBI Taxonomy" id="53462"/>
    <lineage>
        <taxon>Bacteria</taxon>
        <taxon>Bacillati</taxon>
        <taxon>Actinomycetota</taxon>
        <taxon>Actinomycetes</taxon>
        <taxon>Mycobacteriales</taxon>
        <taxon>Mycobacteriaceae</taxon>
        <taxon>Mycolicibacterium</taxon>
    </lineage>
</organism>
<gene>
    <name evidence="2" type="ORF">hbim_00349</name>
</gene>
<keyword evidence="1" id="KW-0812">Transmembrane</keyword>
<dbReference type="AlphaFoldDB" id="A0AAI8TPQ5"/>
<name>A0AAI8TPQ5_MYCME</name>
<protein>
    <submittedName>
        <fullName evidence="2">Uncharacterized protein</fullName>
    </submittedName>
</protein>